<evidence type="ECO:0008006" key="6">
    <source>
        <dbReference type="Google" id="ProtNLM"/>
    </source>
</evidence>
<gene>
    <name evidence="4" type="ORF">OPV22_016519</name>
</gene>
<evidence type="ECO:0000256" key="3">
    <source>
        <dbReference type="SAM" id="MobiDB-lite"/>
    </source>
</evidence>
<dbReference type="Pfam" id="PF04667">
    <property type="entry name" value="Endosulfine"/>
    <property type="match status" value="1"/>
</dbReference>
<dbReference type="PANTHER" id="PTHR10358">
    <property type="entry name" value="ENDOSULFINE"/>
    <property type="match status" value="1"/>
</dbReference>
<evidence type="ECO:0000313" key="4">
    <source>
        <dbReference type="EMBL" id="KAJ8484034.1"/>
    </source>
</evidence>
<dbReference type="GO" id="GO:0005737">
    <property type="term" value="C:cytoplasm"/>
    <property type="evidence" value="ECO:0007669"/>
    <property type="project" value="TreeGrafter"/>
</dbReference>
<sequence length="206" mass="23371">MDLGPPLTWEERQCSLSRQRQAAPPNLHRSFALSSTRHPLASDLIEAFGRGRRRRRGKKKRNNRNRSIVVDLEPALFRTRSFLRVTVMSDMNVDEPVKQDEENAMPSSQQEEKAIKKKYGGIIPKKPPLISKDHERAYFDSADWALGKQGGHAQKPKGPVEALRPKLQPTPQQQVRSRRSSYASSDNEDGGSLVTEDMNDDDNNNQ</sequence>
<proteinExistence type="inferred from homology"/>
<comment type="similarity">
    <text evidence="1 2">Belongs to the endosulfine family.</text>
</comment>
<evidence type="ECO:0000313" key="5">
    <source>
        <dbReference type="Proteomes" id="UP001222027"/>
    </source>
</evidence>
<evidence type="ECO:0000256" key="1">
    <source>
        <dbReference type="ARBA" id="ARBA00010520"/>
    </source>
</evidence>
<feature type="compositionally biased region" description="Acidic residues" evidence="3">
    <location>
        <begin position="197"/>
        <end position="206"/>
    </location>
</feature>
<dbReference type="EMBL" id="JAQQAF010000005">
    <property type="protein sequence ID" value="KAJ8484034.1"/>
    <property type="molecule type" value="Genomic_DNA"/>
</dbReference>
<feature type="region of interest" description="Disordered" evidence="3">
    <location>
        <begin position="147"/>
        <end position="206"/>
    </location>
</feature>
<dbReference type="AlphaFoldDB" id="A0AAV8QZZ0"/>
<comment type="caution">
    <text evidence="4">The sequence shown here is derived from an EMBL/GenBank/DDBJ whole genome shotgun (WGS) entry which is preliminary data.</text>
</comment>
<keyword evidence="5" id="KW-1185">Reference proteome</keyword>
<feature type="compositionally biased region" description="Polar residues" evidence="3">
    <location>
        <begin position="169"/>
        <end position="185"/>
    </location>
</feature>
<dbReference type="GO" id="GO:0004864">
    <property type="term" value="F:protein phosphatase inhibitor activity"/>
    <property type="evidence" value="ECO:0007669"/>
    <property type="project" value="TreeGrafter"/>
</dbReference>
<dbReference type="PANTHER" id="PTHR10358:SF6">
    <property type="entry name" value="ENDOSULFINE, ISOFORM A"/>
    <property type="match status" value="1"/>
</dbReference>
<dbReference type="InterPro" id="IPR006760">
    <property type="entry name" value="Endosulphine"/>
</dbReference>
<organism evidence="4 5">
    <name type="scientific">Ensete ventricosum</name>
    <name type="common">Abyssinian banana</name>
    <name type="synonym">Musa ensete</name>
    <dbReference type="NCBI Taxonomy" id="4639"/>
    <lineage>
        <taxon>Eukaryota</taxon>
        <taxon>Viridiplantae</taxon>
        <taxon>Streptophyta</taxon>
        <taxon>Embryophyta</taxon>
        <taxon>Tracheophyta</taxon>
        <taxon>Spermatophyta</taxon>
        <taxon>Magnoliopsida</taxon>
        <taxon>Liliopsida</taxon>
        <taxon>Zingiberales</taxon>
        <taxon>Musaceae</taxon>
        <taxon>Ensete</taxon>
    </lineage>
</organism>
<evidence type="ECO:0000256" key="2">
    <source>
        <dbReference type="RuleBase" id="RU363120"/>
    </source>
</evidence>
<name>A0AAV8QZZ0_ENSVE</name>
<protein>
    <recommendedName>
        <fullName evidence="6">Negatively light-regulated protein</fullName>
    </recommendedName>
</protein>
<accession>A0AAV8QZZ0</accession>
<reference evidence="4 5" key="1">
    <citation type="submission" date="2022-12" db="EMBL/GenBank/DDBJ databases">
        <title>Chromosome-scale assembly of the Ensete ventricosum genome.</title>
        <authorList>
            <person name="Dussert Y."/>
            <person name="Stocks J."/>
            <person name="Wendawek A."/>
            <person name="Woldeyes F."/>
            <person name="Nichols R.A."/>
            <person name="Borrell J.S."/>
        </authorList>
    </citation>
    <scope>NUCLEOTIDE SEQUENCE [LARGE SCALE GENOMIC DNA]</scope>
    <source>
        <strain evidence="5">cv. Maze</strain>
        <tissue evidence="4">Seeds</tissue>
    </source>
</reference>
<dbReference type="Proteomes" id="UP001222027">
    <property type="component" value="Unassembled WGS sequence"/>
</dbReference>